<dbReference type="AlphaFoldDB" id="M5FAL6"/>
<dbReference type="STRING" id="1297569.MESS2_80082"/>
<dbReference type="Proteomes" id="UP000012062">
    <property type="component" value="Unassembled WGS sequence"/>
</dbReference>
<keyword evidence="1" id="KW-0812">Transmembrane</keyword>
<feature type="transmembrane region" description="Helical" evidence="1">
    <location>
        <begin position="60"/>
        <end position="78"/>
    </location>
</feature>
<proteinExistence type="predicted"/>
<keyword evidence="3" id="KW-1185">Reference proteome</keyword>
<reference evidence="2 3" key="1">
    <citation type="submission" date="2013-02" db="EMBL/GenBank/DDBJ databases">
        <authorList>
            <person name="Genoscope - CEA"/>
        </authorList>
    </citation>
    <scope>NUCLEOTIDE SEQUENCE [LARGE SCALE GENOMIC DNA]</scope>
    <source>
        <strain evidence="2 3">STM 2683</strain>
    </source>
</reference>
<dbReference type="OrthoDB" id="9808598at2"/>
<evidence type="ECO:0000313" key="3">
    <source>
        <dbReference type="Proteomes" id="UP000012062"/>
    </source>
</evidence>
<evidence type="ECO:0000256" key="1">
    <source>
        <dbReference type="SAM" id="Phobius"/>
    </source>
</evidence>
<protein>
    <recommendedName>
        <fullName evidence="4">Transmembrane protein</fullName>
    </recommendedName>
</protein>
<gene>
    <name evidence="2" type="ORF">MESS2_80082</name>
</gene>
<organism evidence="2 3">
    <name type="scientific">Mesorhizobium metallidurans STM 2683</name>
    <dbReference type="NCBI Taxonomy" id="1297569"/>
    <lineage>
        <taxon>Bacteria</taxon>
        <taxon>Pseudomonadati</taxon>
        <taxon>Pseudomonadota</taxon>
        <taxon>Alphaproteobacteria</taxon>
        <taxon>Hyphomicrobiales</taxon>
        <taxon>Phyllobacteriaceae</taxon>
        <taxon>Mesorhizobium</taxon>
    </lineage>
</organism>
<keyword evidence="1" id="KW-1133">Transmembrane helix</keyword>
<evidence type="ECO:0008006" key="4">
    <source>
        <dbReference type="Google" id="ProtNLM"/>
    </source>
</evidence>
<sequence>MTSFSVRPANPYLVLAAAIVLPASGHVILGLPVRGLRFLFFMVILAWVTVRIAPPDASFIGRHAGGFLIYALSILDAYRMARIRYAQWVHSVRGDRDSASSGIEPHT</sequence>
<name>M5FAL6_9HYPH</name>
<keyword evidence="1" id="KW-0472">Membrane</keyword>
<evidence type="ECO:0000313" key="2">
    <source>
        <dbReference type="EMBL" id="CCV08951.1"/>
    </source>
</evidence>
<accession>M5FAL6</accession>
<feature type="transmembrane region" description="Helical" evidence="1">
    <location>
        <begin position="12"/>
        <end position="31"/>
    </location>
</feature>
<dbReference type="EMBL" id="CAUM01000150">
    <property type="protein sequence ID" value="CCV08951.1"/>
    <property type="molecule type" value="Genomic_DNA"/>
</dbReference>
<dbReference type="RefSeq" id="WP_008877813.1">
    <property type="nucleotide sequence ID" value="NZ_CAUM01000150.1"/>
</dbReference>
<comment type="caution">
    <text evidence="2">The sequence shown here is derived from an EMBL/GenBank/DDBJ whole genome shotgun (WGS) entry which is preliminary data.</text>
</comment>
<feature type="transmembrane region" description="Helical" evidence="1">
    <location>
        <begin position="38"/>
        <end position="54"/>
    </location>
</feature>
<dbReference type="eggNOG" id="ENOG50332A5">
    <property type="taxonomic scope" value="Bacteria"/>
</dbReference>